<dbReference type="Proteomes" id="UP000077202">
    <property type="component" value="Unassembled WGS sequence"/>
</dbReference>
<evidence type="ECO:0000313" key="3">
    <source>
        <dbReference type="Proteomes" id="UP000077202"/>
    </source>
</evidence>
<protein>
    <submittedName>
        <fullName evidence="2">Uncharacterized protein</fullName>
    </submittedName>
</protein>
<reference evidence="2" key="1">
    <citation type="submission" date="2016-03" db="EMBL/GenBank/DDBJ databases">
        <title>Mechanisms controlling the formation of the plant cell surface in tip-growing cells are functionally conserved among land plants.</title>
        <authorList>
            <person name="Honkanen S."/>
            <person name="Jones V.A."/>
            <person name="Morieri G."/>
            <person name="Champion C."/>
            <person name="Hetherington A.J."/>
            <person name="Kelly S."/>
            <person name="Saint-Marcoux D."/>
            <person name="Proust H."/>
            <person name="Prescott H."/>
            <person name="Dolan L."/>
        </authorList>
    </citation>
    <scope>NUCLEOTIDE SEQUENCE [LARGE SCALE GENOMIC DNA]</scope>
    <source>
        <tissue evidence="2">Whole gametophyte</tissue>
    </source>
</reference>
<organism evidence="2 3">
    <name type="scientific">Marchantia polymorpha subsp. ruderalis</name>
    <dbReference type="NCBI Taxonomy" id="1480154"/>
    <lineage>
        <taxon>Eukaryota</taxon>
        <taxon>Viridiplantae</taxon>
        <taxon>Streptophyta</taxon>
        <taxon>Embryophyta</taxon>
        <taxon>Marchantiophyta</taxon>
        <taxon>Marchantiopsida</taxon>
        <taxon>Marchantiidae</taxon>
        <taxon>Marchantiales</taxon>
        <taxon>Marchantiaceae</taxon>
        <taxon>Marchantia</taxon>
    </lineage>
</organism>
<proteinExistence type="predicted"/>
<dbReference type="EMBL" id="LVLJ01001709">
    <property type="protein sequence ID" value="OAE28525.1"/>
    <property type="molecule type" value="Genomic_DNA"/>
</dbReference>
<feature type="region of interest" description="Disordered" evidence="1">
    <location>
        <begin position="36"/>
        <end position="83"/>
    </location>
</feature>
<name>A0A176W7Z0_MARPO</name>
<keyword evidence="3" id="KW-1185">Reference proteome</keyword>
<dbReference type="AlphaFoldDB" id="A0A176W7Z0"/>
<feature type="compositionally biased region" description="Low complexity" evidence="1">
    <location>
        <begin position="60"/>
        <end position="76"/>
    </location>
</feature>
<comment type="caution">
    <text evidence="2">The sequence shown here is derived from an EMBL/GenBank/DDBJ whole genome shotgun (WGS) entry which is preliminary data.</text>
</comment>
<accession>A0A176W7Z0</accession>
<feature type="region of interest" description="Disordered" evidence="1">
    <location>
        <begin position="100"/>
        <end position="120"/>
    </location>
</feature>
<gene>
    <name evidence="2" type="ORF">AXG93_2175s1080</name>
</gene>
<evidence type="ECO:0000313" key="2">
    <source>
        <dbReference type="EMBL" id="OAE28525.1"/>
    </source>
</evidence>
<evidence type="ECO:0000256" key="1">
    <source>
        <dbReference type="SAM" id="MobiDB-lite"/>
    </source>
</evidence>
<sequence>MSAAGFRPHALGGPDVVADLDLVRCPSAARRALGERAMSFGPHPARISAATRSRSRGDARGPPARPASAALPPGRSEPVPASLRHGVGHVADFGTVEATDLSLTDNPGSPPSRTAPSWACDSPTALTELSHRRVALRRPPLASECHFGSQAGAPEAPTERLYPVFRLSKTGCPGASPVTRSVAMPGPQREAGGWGRFERCLQSQDCVVPATPSDAGAHDALDVVLCSGGGTW</sequence>
<feature type="compositionally biased region" description="Polar residues" evidence="1">
    <location>
        <begin position="101"/>
        <end position="115"/>
    </location>
</feature>